<dbReference type="EMBL" id="JBIMZQ010000028">
    <property type="protein sequence ID" value="KAL3663413.1"/>
    <property type="molecule type" value="Genomic_DNA"/>
</dbReference>
<reference evidence="1 2" key="1">
    <citation type="submission" date="2024-09" db="EMBL/GenBank/DDBJ databases">
        <title>Genome sequencing and assembly of Phytophthora oleae, isolate VK10A, causative agent of rot of olive drupes.</title>
        <authorList>
            <person name="Conti Taguali S."/>
            <person name="Riolo M."/>
            <person name="La Spada F."/>
            <person name="Cacciola S.O."/>
            <person name="Dionisio G."/>
        </authorList>
    </citation>
    <scope>NUCLEOTIDE SEQUENCE [LARGE SCALE GENOMIC DNA]</scope>
    <source>
        <strain evidence="1 2">VK10A</strain>
    </source>
</reference>
<comment type="caution">
    <text evidence="1">The sequence shown here is derived from an EMBL/GenBank/DDBJ whole genome shotgun (WGS) entry which is preliminary data.</text>
</comment>
<evidence type="ECO:0000313" key="2">
    <source>
        <dbReference type="Proteomes" id="UP001632037"/>
    </source>
</evidence>
<name>A0ABD3F9J0_9STRA</name>
<keyword evidence="2" id="KW-1185">Reference proteome</keyword>
<dbReference type="Proteomes" id="UP001632037">
    <property type="component" value="Unassembled WGS sequence"/>
</dbReference>
<gene>
    <name evidence="1" type="ORF">V7S43_011818</name>
</gene>
<proteinExistence type="predicted"/>
<protein>
    <submittedName>
        <fullName evidence="1">Uncharacterized protein</fullName>
    </submittedName>
</protein>
<evidence type="ECO:0000313" key="1">
    <source>
        <dbReference type="EMBL" id="KAL3663413.1"/>
    </source>
</evidence>
<accession>A0ABD3F9J0</accession>
<dbReference type="AlphaFoldDB" id="A0ABD3F9J0"/>
<organism evidence="1 2">
    <name type="scientific">Phytophthora oleae</name>
    <dbReference type="NCBI Taxonomy" id="2107226"/>
    <lineage>
        <taxon>Eukaryota</taxon>
        <taxon>Sar</taxon>
        <taxon>Stramenopiles</taxon>
        <taxon>Oomycota</taxon>
        <taxon>Peronosporomycetes</taxon>
        <taxon>Peronosporales</taxon>
        <taxon>Peronosporaceae</taxon>
        <taxon>Phytophthora</taxon>
    </lineage>
</organism>
<sequence length="71" mass="8355">MKTLATKYNVKTIPDLEAKIDDFRKGKIALKDEKHRAAWTRAVRYWEQEVQYLKDPANIKMANETPQYVVS</sequence>